<evidence type="ECO:0008006" key="4">
    <source>
        <dbReference type="Google" id="ProtNLM"/>
    </source>
</evidence>
<evidence type="ECO:0000313" key="3">
    <source>
        <dbReference type="RefSeq" id="XP_017024493.1"/>
    </source>
</evidence>
<sequence>MPRILISTMKNSVLLAKILSQCRLHHYSLPNSKNPFIFTNITFLRNRYIPKESKTKTNRRQLSDKLSEKGRGDEANFYLRVRREQFMKIKERKIIQIEAELRLLEAKLSKIGPKTTSQQEEVKQKLLVEIKELKATLKKYKKSVEEDKAKY</sequence>
<dbReference type="RefSeq" id="XP_017024493.1">
    <property type="nucleotide sequence ID" value="XM_017169004.3"/>
</dbReference>
<gene>
    <name evidence="3" type="primary">LOC108076254</name>
</gene>
<accession>A0A6P4IPU0</accession>
<name>A0A6P4IPU0_DROKI</name>
<evidence type="ECO:0000256" key="1">
    <source>
        <dbReference type="SAM" id="Coils"/>
    </source>
</evidence>
<feature type="coiled-coil region" evidence="1">
    <location>
        <begin position="87"/>
        <end position="150"/>
    </location>
</feature>
<dbReference type="Proteomes" id="UP001652661">
    <property type="component" value="Chromosome 2R"/>
</dbReference>
<organism evidence="2 3">
    <name type="scientific">Drosophila kikkawai</name>
    <name type="common">Fruit fly</name>
    <dbReference type="NCBI Taxonomy" id="30033"/>
    <lineage>
        <taxon>Eukaryota</taxon>
        <taxon>Metazoa</taxon>
        <taxon>Ecdysozoa</taxon>
        <taxon>Arthropoda</taxon>
        <taxon>Hexapoda</taxon>
        <taxon>Insecta</taxon>
        <taxon>Pterygota</taxon>
        <taxon>Neoptera</taxon>
        <taxon>Endopterygota</taxon>
        <taxon>Diptera</taxon>
        <taxon>Brachycera</taxon>
        <taxon>Muscomorpha</taxon>
        <taxon>Ephydroidea</taxon>
        <taxon>Drosophilidae</taxon>
        <taxon>Drosophila</taxon>
        <taxon>Sophophora</taxon>
    </lineage>
</organism>
<proteinExistence type="predicted"/>
<dbReference type="AlphaFoldDB" id="A0A6P4IPU0"/>
<dbReference type="OrthoDB" id="7857997at2759"/>
<reference evidence="2" key="1">
    <citation type="submission" date="2025-05" db="UniProtKB">
        <authorList>
            <consortium name="RefSeq"/>
        </authorList>
    </citation>
    <scope>NUCLEOTIDE SEQUENCE [LARGE SCALE GENOMIC DNA]</scope>
    <source>
        <strain evidence="2">14028-0561.14</strain>
    </source>
</reference>
<dbReference type="GeneID" id="108076254"/>
<keyword evidence="1" id="KW-0175">Coiled coil</keyword>
<evidence type="ECO:0000313" key="2">
    <source>
        <dbReference type="Proteomes" id="UP001652661"/>
    </source>
</evidence>
<reference evidence="3" key="2">
    <citation type="submission" date="2025-08" db="UniProtKB">
        <authorList>
            <consortium name="RefSeq"/>
        </authorList>
    </citation>
    <scope>IDENTIFICATION</scope>
    <source>
        <strain evidence="3">14028-0561.14</strain>
        <tissue evidence="3">Whole fly</tissue>
    </source>
</reference>
<protein>
    <recommendedName>
        <fullName evidence="4">39S ribosomal protein L52, mitochondrial</fullName>
    </recommendedName>
</protein>
<keyword evidence="2" id="KW-1185">Reference proteome</keyword>